<sequence length="343" mass="39397">MQQFVQSDVLGSIFEAPSRYTDLCVVDSRVRDNTCTAFDRLHRQPVTVKRINRPFDRIEAVRYAYQQVRLAGELQHSNLIFLHDIYISPTEDIYLITELHGVPLGGLLKDGPLDPALAQFLMYQILRGLKYIHSAGVMHGDLTPSKLFVDRNCDLKLSDFHIDREADSNGTDHTSIHYESPEIMLAWSMYDVGVDIFSAGCIFAEMMLGKPLLPGKDPAQQLDFAVRLLGTPPQWMIQNGSIPKLTSRSWFGYQPRRISSIFAHHNLEAVNLLDSMLLFDPRERITADDALTHPYLERYHDPSDEPVAARKFDWTFKEAQIPEATWKWMIYSEATRYHTEQSH</sequence>
<keyword evidence="4 7" id="KW-0418">Kinase</keyword>
<keyword evidence="3" id="KW-0547">Nucleotide-binding</keyword>
<dbReference type="AlphaFoldDB" id="A0A2J5I786"/>
<dbReference type="GO" id="GO:0005524">
    <property type="term" value="F:ATP binding"/>
    <property type="evidence" value="ECO:0007669"/>
    <property type="project" value="UniProtKB-KW"/>
</dbReference>
<dbReference type="Gene3D" id="1.10.510.10">
    <property type="entry name" value="Transferase(Phosphotransferase) domain 1"/>
    <property type="match status" value="1"/>
</dbReference>
<proteinExistence type="predicted"/>
<accession>A0A2J5I786</accession>
<reference evidence="8" key="1">
    <citation type="submission" date="2017-12" db="EMBL/GenBank/DDBJ databases">
        <authorList>
            <consortium name="DOE Joint Genome Institute"/>
            <person name="Mondo S.J."/>
            <person name="Kjaerbolling I."/>
            <person name="Vesth T.C."/>
            <person name="Frisvad J.C."/>
            <person name="Nybo J.L."/>
            <person name="Theobald S."/>
            <person name="Kuo A."/>
            <person name="Bowyer P."/>
            <person name="Matsuda Y."/>
            <person name="Lyhne E.K."/>
            <person name="Kogle M.E."/>
            <person name="Clum A."/>
            <person name="Lipzen A."/>
            <person name="Salamov A."/>
            <person name="Ngan C.Y."/>
            <person name="Daum C."/>
            <person name="Chiniquy J."/>
            <person name="Barry K."/>
            <person name="LaButti K."/>
            <person name="Haridas S."/>
            <person name="Simmons B.A."/>
            <person name="Magnuson J.K."/>
            <person name="Mortensen U.H."/>
            <person name="Larsen T.O."/>
            <person name="Grigoriev I.V."/>
            <person name="Baker S.E."/>
            <person name="Andersen M.R."/>
            <person name="Nordberg H.P."/>
            <person name="Cantor M.N."/>
            <person name="Hua S.X."/>
        </authorList>
    </citation>
    <scope>NUCLEOTIDE SEQUENCE [LARGE SCALE GENOMIC DNA]</scope>
    <source>
        <strain evidence="8">IBT 19404</strain>
    </source>
</reference>
<evidence type="ECO:0000256" key="2">
    <source>
        <dbReference type="ARBA" id="ARBA00022679"/>
    </source>
</evidence>
<keyword evidence="5" id="KW-0067">ATP-binding</keyword>
<dbReference type="InterPro" id="IPR011009">
    <property type="entry name" value="Kinase-like_dom_sf"/>
</dbReference>
<dbReference type="EMBL" id="KZ559503">
    <property type="protein sequence ID" value="PLN85650.1"/>
    <property type="molecule type" value="Genomic_DNA"/>
</dbReference>
<dbReference type="FunFam" id="1.10.510.10:FF:000624">
    <property type="entry name" value="Mitogen-activated protein kinase"/>
    <property type="match status" value="1"/>
</dbReference>
<dbReference type="InterPro" id="IPR050117">
    <property type="entry name" value="MAPK"/>
</dbReference>
<dbReference type="Proteomes" id="UP000235023">
    <property type="component" value="Unassembled WGS sequence"/>
</dbReference>
<keyword evidence="8" id="KW-1185">Reference proteome</keyword>
<keyword evidence="1" id="KW-0723">Serine/threonine-protein kinase</keyword>
<dbReference type="PROSITE" id="PS50011">
    <property type="entry name" value="PROTEIN_KINASE_DOM"/>
    <property type="match status" value="1"/>
</dbReference>
<dbReference type="SUPFAM" id="SSF56112">
    <property type="entry name" value="Protein kinase-like (PK-like)"/>
    <property type="match status" value="1"/>
</dbReference>
<evidence type="ECO:0000259" key="6">
    <source>
        <dbReference type="PROSITE" id="PS50011"/>
    </source>
</evidence>
<evidence type="ECO:0000313" key="7">
    <source>
        <dbReference type="EMBL" id="PLN85650.1"/>
    </source>
</evidence>
<name>A0A2J5I786_9EURO</name>
<gene>
    <name evidence="7" type="ORF">BDW42DRAFT_182924</name>
</gene>
<dbReference type="OrthoDB" id="4447276at2759"/>
<organism evidence="7 8">
    <name type="scientific">Aspergillus taichungensis</name>
    <dbReference type="NCBI Taxonomy" id="482145"/>
    <lineage>
        <taxon>Eukaryota</taxon>
        <taxon>Fungi</taxon>
        <taxon>Dikarya</taxon>
        <taxon>Ascomycota</taxon>
        <taxon>Pezizomycotina</taxon>
        <taxon>Eurotiomycetes</taxon>
        <taxon>Eurotiomycetidae</taxon>
        <taxon>Eurotiales</taxon>
        <taxon>Aspergillaceae</taxon>
        <taxon>Aspergillus</taxon>
        <taxon>Aspergillus subgen. Circumdati</taxon>
    </lineage>
</organism>
<keyword evidence="2" id="KW-0808">Transferase</keyword>
<evidence type="ECO:0000256" key="4">
    <source>
        <dbReference type="ARBA" id="ARBA00022777"/>
    </source>
</evidence>
<evidence type="ECO:0000256" key="1">
    <source>
        <dbReference type="ARBA" id="ARBA00022527"/>
    </source>
</evidence>
<dbReference type="PANTHER" id="PTHR24055">
    <property type="entry name" value="MITOGEN-ACTIVATED PROTEIN KINASE"/>
    <property type="match status" value="1"/>
</dbReference>
<dbReference type="Pfam" id="PF00069">
    <property type="entry name" value="Pkinase"/>
    <property type="match status" value="1"/>
</dbReference>
<dbReference type="GO" id="GO:0004674">
    <property type="term" value="F:protein serine/threonine kinase activity"/>
    <property type="evidence" value="ECO:0007669"/>
    <property type="project" value="UniProtKB-KW"/>
</dbReference>
<evidence type="ECO:0000313" key="8">
    <source>
        <dbReference type="Proteomes" id="UP000235023"/>
    </source>
</evidence>
<protein>
    <submittedName>
        <fullName evidence="7">MAP kinase SakA</fullName>
    </submittedName>
</protein>
<feature type="domain" description="Protein kinase" evidence="6">
    <location>
        <begin position="1"/>
        <end position="296"/>
    </location>
</feature>
<dbReference type="Gene3D" id="3.30.200.20">
    <property type="entry name" value="Phosphorylase Kinase, domain 1"/>
    <property type="match status" value="1"/>
</dbReference>
<evidence type="ECO:0000256" key="5">
    <source>
        <dbReference type="ARBA" id="ARBA00022840"/>
    </source>
</evidence>
<evidence type="ECO:0000256" key="3">
    <source>
        <dbReference type="ARBA" id="ARBA00022741"/>
    </source>
</evidence>
<dbReference type="InterPro" id="IPR000719">
    <property type="entry name" value="Prot_kinase_dom"/>
</dbReference>